<dbReference type="InterPro" id="IPR036866">
    <property type="entry name" value="RibonucZ/Hydroxyglut_hydro"/>
</dbReference>
<reference evidence="3 4" key="1">
    <citation type="submission" date="2020-03" db="EMBL/GenBank/DDBJ databases">
        <title>Whole genome shotgun sequence of Phytohabitans suffuscus NBRC 105367.</title>
        <authorList>
            <person name="Komaki H."/>
            <person name="Tamura T."/>
        </authorList>
    </citation>
    <scope>NUCLEOTIDE SEQUENCE [LARGE SCALE GENOMIC DNA]</scope>
    <source>
        <strain evidence="3 4">NBRC 105367</strain>
    </source>
</reference>
<accession>A0A6F8YUL5</accession>
<organism evidence="3 4">
    <name type="scientific">Phytohabitans suffuscus</name>
    <dbReference type="NCBI Taxonomy" id="624315"/>
    <lineage>
        <taxon>Bacteria</taxon>
        <taxon>Bacillati</taxon>
        <taxon>Actinomycetota</taxon>
        <taxon>Actinomycetes</taxon>
        <taxon>Micromonosporales</taxon>
        <taxon>Micromonosporaceae</taxon>
    </lineage>
</organism>
<reference evidence="3 4" key="2">
    <citation type="submission" date="2020-03" db="EMBL/GenBank/DDBJ databases">
        <authorList>
            <person name="Ichikawa N."/>
            <person name="Kimura A."/>
            <person name="Kitahashi Y."/>
            <person name="Uohara A."/>
        </authorList>
    </citation>
    <scope>NUCLEOTIDE SEQUENCE [LARGE SCALE GENOMIC DNA]</scope>
    <source>
        <strain evidence="3 4">NBRC 105367</strain>
    </source>
</reference>
<keyword evidence="4" id="KW-1185">Reference proteome</keyword>
<evidence type="ECO:0000256" key="1">
    <source>
        <dbReference type="SAM" id="MobiDB-lite"/>
    </source>
</evidence>
<gene>
    <name evidence="3" type="ORF">Psuf_068440</name>
</gene>
<dbReference type="AlphaFoldDB" id="A0A6F8YUL5"/>
<evidence type="ECO:0000259" key="2">
    <source>
        <dbReference type="Pfam" id="PF00753"/>
    </source>
</evidence>
<dbReference type="InterPro" id="IPR001279">
    <property type="entry name" value="Metallo-B-lactamas"/>
</dbReference>
<dbReference type="Proteomes" id="UP000503011">
    <property type="component" value="Chromosome"/>
</dbReference>
<protein>
    <recommendedName>
        <fullName evidence="2">Metallo-beta-lactamase domain-containing protein</fullName>
    </recommendedName>
</protein>
<dbReference type="Gene3D" id="3.60.15.10">
    <property type="entry name" value="Ribonuclease Z/Hydroxyacylglutathione hydrolase-like"/>
    <property type="match status" value="1"/>
</dbReference>
<dbReference type="EMBL" id="AP022871">
    <property type="protein sequence ID" value="BCB89531.1"/>
    <property type="molecule type" value="Genomic_DNA"/>
</dbReference>
<dbReference type="Pfam" id="PF00753">
    <property type="entry name" value="Lactamase_B"/>
    <property type="match status" value="1"/>
</dbReference>
<dbReference type="SUPFAM" id="SSF56281">
    <property type="entry name" value="Metallo-hydrolase/oxidoreductase"/>
    <property type="match status" value="1"/>
</dbReference>
<feature type="domain" description="Metallo-beta-lactamase" evidence="2">
    <location>
        <begin position="14"/>
        <end position="67"/>
    </location>
</feature>
<dbReference type="KEGG" id="psuu:Psuf_068440"/>
<evidence type="ECO:0000313" key="3">
    <source>
        <dbReference type="EMBL" id="BCB89531.1"/>
    </source>
</evidence>
<feature type="region of interest" description="Disordered" evidence="1">
    <location>
        <begin position="1"/>
        <end position="27"/>
    </location>
</feature>
<name>A0A6F8YUL5_9ACTN</name>
<dbReference type="CDD" id="cd06262">
    <property type="entry name" value="metallo-hydrolase-like_MBL-fold"/>
    <property type="match status" value="1"/>
</dbReference>
<evidence type="ECO:0000313" key="4">
    <source>
        <dbReference type="Proteomes" id="UP000503011"/>
    </source>
</evidence>
<proteinExistence type="predicted"/>
<sequence>MHPDPRNVLSASSLLDSGGPVAPFPERHVPELRRGLDAGLVEGRQVETVLLTHGHLDHAKDLDFLAAWEAGVDIFLPTDLMPYVVDHLRAGTRYGTSRGR</sequence>